<feature type="domain" description="C2H2-type" evidence="10">
    <location>
        <begin position="25"/>
        <end position="52"/>
    </location>
</feature>
<dbReference type="GO" id="GO:0008270">
    <property type="term" value="F:zinc ion binding"/>
    <property type="evidence" value="ECO:0007669"/>
    <property type="project" value="UniProtKB-KW"/>
</dbReference>
<dbReference type="OrthoDB" id="1108585at2759"/>
<reference evidence="11 12" key="1">
    <citation type="submission" date="2020-02" db="EMBL/GenBank/DDBJ databases">
        <authorList>
            <person name="Ma Q."/>
            <person name="Huang Y."/>
            <person name="Song X."/>
            <person name="Pei D."/>
        </authorList>
    </citation>
    <scope>NUCLEOTIDE SEQUENCE [LARGE SCALE GENOMIC DNA]</scope>
    <source>
        <strain evidence="11">Sxm20200214</strain>
        <tissue evidence="11">Leaf</tissue>
    </source>
</reference>
<evidence type="ECO:0000256" key="8">
    <source>
        <dbReference type="PROSITE-ProRule" id="PRU00042"/>
    </source>
</evidence>
<feature type="compositionally biased region" description="Polar residues" evidence="9">
    <location>
        <begin position="1"/>
        <end position="10"/>
    </location>
</feature>
<evidence type="ECO:0000256" key="5">
    <source>
        <dbReference type="ARBA" id="ARBA00023015"/>
    </source>
</evidence>
<evidence type="ECO:0000256" key="2">
    <source>
        <dbReference type="ARBA" id="ARBA00022723"/>
    </source>
</evidence>
<evidence type="ECO:0000256" key="4">
    <source>
        <dbReference type="ARBA" id="ARBA00022833"/>
    </source>
</evidence>
<sequence length="101" mass="10974">MNNQNKQIETGSGSGSGSGGNGRIYDCDICIRGFTNPQALGGHINLHRKERERNLSSSSSSQSLPFSNSLPSQSLYYTNPTYNNLFSDNLFIPLSNVLATD</sequence>
<proteinExistence type="predicted"/>
<dbReference type="PROSITE" id="PS50157">
    <property type="entry name" value="ZINC_FINGER_C2H2_2"/>
    <property type="match status" value="1"/>
</dbReference>
<gene>
    <name evidence="11" type="ORF">Bca52824_026446</name>
</gene>
<accession>A0A8X7SGI3</accession>
<dbReference type="PROSITE" id="PS00028">
    <property type="entry name" value="ZINC_FINGER_C2H2_1"/>
    <property type="match status" value="1"/>
</dbReference>
<comment type="caution">
    <text evidence="11">The sequence shown here is derived from an EMBL/GenBank/DDBJ whole genome shotgun (WGS) entry which is preliminary data.</text>
</comment>
<evidence type="ECO:0000256" key="3">
    <source>
        <dbReference type="ARBA" id="ARBA00022771"/>
    </source>
</evidence>
<name>A0A8X7SGI3_BRACI</name>
<evidence type="ECO:0000256" key="7">
    <source>
        <dbReference type="ARBA" id="ARBA00023242"/>
    </source>
</evidence>
<evidence type="ECO:0000259" key="10">
    <source>
        <dbReference type="PROSITE" id="PS50157"/>
    </source>
</evidence>
<evidence type="ECO:0000256" key="6">
    <source>
        <dbReference type="ARBA" id="ARBA00023163"/>
    </source>
</evidence>
<dbReference type="InterPro" id="IPR013087">
    <property type="entry name" value="Znf_C2H2_type"/>
</dbReference>
<comment type="subcellular location">
    <subcellularLocation>
        <location evidence="1">Nucleus</location>
    </subcellularLocation>
</comment>
<keyword evidence="3 8" id="KW-0863">Zinc-finger</keyword>
<keyword evidence="4" id="KW-0862">Zinc</keyword>
<protein>
    <recommendedName>
        <fullName evidence="10">C2H2-type domain-containing protein</fullName>
    </recommendedName>
</protein>
<dbReference type="EMBL" id="JAAMPC010000006">
    <property type="protein sequence ID" value="KAG2306698.1"/>
    <property type="molecule type" value="Genomic_DNA"/>
</dbReference>
<organism evidence="11 12">
    <name type="scientific">Brassica carinata</name>
    <name type="common">Ethiopian mustard</name>
    <name type="synonym">Abyssinian cabbage</name>
    <dbReference type="NCBI Taxonomy" id="52824"/>
    <lineage>
        <taxon>Eukaryota</taxon>
        <taxon>Viridiplantae</taxon>
        <taxon>Streptophyta</taxon>
        <taxon>Embryophyta</taxon>
        <taxon>Tracheophyta</taxon>
        <taxon>Spermatophyta</taxon>
        <taxon>Magnoliopsida</taxon>
        <taxon>eudicotyledons</taxon>
        <taxon>Gunneridae</taxon>
        <taxon>Pentapetalae</taxon>
        <taxon>rosids</taxon>
        <taxon>malvids</taxon>
        <taxon>Brassicales</taxon>
        <taxon>Brassicaceae</taxon>
        <taxon>Brassiceae</taxon>
        <taxon>Brassica</taxon>
    </lineage>
</organism>
<dbReference type="Gene3D" id="3.30.160.60">
    <property type="entry name" value="Classic Zinc Finger"/>
    <property type="match status" value="1"/>
</dbReference>
<feature type="compositionally biased region" description="Low complexity" evidence="9">
    <location>
        <begin position="55"/>
        <end position="71"/>
    </location>
</feature>
<dbReference type="GO" id="GO:0005634">
    <property type="term" value="C:nucleus"/>
    <property type="evidence" value="ECO:0007669"/>
    <property type="project" value="UniProtKB-SubCell"/>
</dbReference>
<keyword evidence="12" id="KW-1185">Reference proteome</keyword>
<evidence type="ECO:0000313" key="12">
    <source>
        <dbReference type="Proteomes" id="UP000886595"/>
    </source>
</evidence>
<keyword evidence="7" id="KW-0539">Nucleus</keyword>
<dbReference type="Proteomes" id="UP000886595">
    <property type="component" value="Unassembled WGS sequence"/>
</dbReference>
<dbReference type="SUPFAM" id="SSF57667">
    <property type="entry name" value="beta-beta-alpha zinc fingers"/>
    <property type="match status" value="1"/>
</dbReference>
<feature type="region of interest" description="Disordered" evidence="9">
    <location>
        <begin position="1"/>
        <end position="21"/>
    </location>
</feature>
<evidence type="ECO:0000313" key="11">
    <source>
        <dbReference type="EMBL" id="KAG2306698.1"/>
    </source>
</evidence>
<keyword evidence="2" id="KW-0479">Metal-binding</keyword>
<keyword evidence="5" id="KW-0805">Transcription regulation</keyword>
<evidence type="ECO:0000256" key="9">
    <source>
        <dbReference type="SAM" id="MobiDB-lite"/>
    </source>
</evidence>
<evidence type="ECO:0000256" key="1">
    <source>
        <dbReference type="ARBA" id="ARBA00004123"/>
    </source>
</evidence>
<keyword evidence="6" id="KW-0804">Transcription</keyword>
<dbReference type="InterPro" id="IPR052426">
    <property type="entry name" value="Plant_dev_regulator"/>
</dbReference>
<dbReference type="AlphaFoldDB" id="A0A8X7SGI3"/>
<feature type="compositionally biased region" description="Gly residues" evidence="9">
    <location>
        <begin position="12"/>
        <end position="21"/>
    </location>
</feature>
<dbReference type="InterPro" id="IPR036236">
    <property type="entry name" value="Znf_C2H2_sf"/>
</dbReference>
<dbReference type="PANTHER" id="PTHR45801:SF16">
    <property type="entry name" value="GENOME ASSEMBLY, CHROMOSOME: A03"/>
    <property type="match status" value="1"/>
</dbReference>
<dbReference type="PANTHER" id="PTHR45801">
    <property type="entry name" value="OS07G0101800 PROTEIN"/>
    <property type="match status" value="1"/>
</dbReference>
<feature type="region of interest" description="Disordered" evidence="9">
    <location>
        <begin position="51"/>
        <end position="71"/>
    </location>
</feature>